<organism evidence="2 3">
    <name type="scientific">Brenthis ino</name>
    <name type="common">lesser marbled fritillary</name>
    <dbReference type="NCBI Taxonomy" id="405034"/>
    <lineage>
        <taxon>Eukaryota</taxon>
        <taxon>Metazoa</taxon>
        <taxon>Ecdysozoa</taxon>
        <taxon>Arthropoda</taxon>
        <taxon>Hexapoda</taxon>
        <taxon>Insecta</taxon>
        <taxon>Pterygota</taxon>
        <taxon>Neoptera</taxon>
        <taxon>Endopterygota</taxon>
        <taxon>Lepidoptera</taxon>
        <taxon>Glossata</taxon>
        <taxon>Ditrysia</taxon>
        <taxon>Papilionoidea</taxon>
        <taxon>Nymphalidae</taxon>
        <taxon>Heliconiinae</taxon>
        <taxon>Argynnini</taxon>
        <taxon>Brenthis</taxon>
    </lineage>
</organism>
<dbReference type="PANTHER" id="PTHR46599:SF3">
    <property type="entry name" value="PIGGYBAC TRANSPOSABLE ELEMENT-DERIVED PROTEIN 4"/>
    <property type="match status" value="1"/>
</dbReference>
<dbReference type="EMBL" id="OV170231">
    <property type="protein sequence ID" value="CAH0715920.1"/>
    <property type="molecule type" value="Genomic_DNA"/>
</dbReference>
<accession>A0A8J9Y794</accession>
<dbReference type="InterPro" id="IPR029526">
    <property type="entry name" value="PGBD"/>
</dbReference>
<keyword evidence="3" id="KW-1185">Reference proteome</keyword>
<sequence length="245" mass="28513">MSIIDNTCDFELSLVDLQAIDELEKQLTQRDSPLLEIPCCSEICDDTEVILHRRGNRKRRFVIESGDEDENPEQQINTRLETDLWYEPAGKQRRIIPFTECPGLKPYSLRNTMAQSKPEDFYSLLVPDSVFHDIAVETNRFAAQTITKLSSKNQIQRGSRLLSWSDTNQDEIKRFFGLILYMGIVRLPKLADYWSTDPLICQSFPRTVMSRNRFEILLRMVHFSNNDNQKYDIYRSPSSAADAMF</sequence>
<evidence type="ECO:0000259" key="1">
    <source>
        <dbReference type="Pfam" id="PF13843"/>
    </source>
</evidence>
<dbReference type="AlphaFoldDB" id="A0A8J9Y794"/>
<dbReference type="OrthoDB" id="5876240at2759"/>
<dbReference type="PANTHER" id="PTHR46599">
    <property type="entry name" value="PIGGYBAC TRANSPOSABLE ELEMENT-DERIVED PROTEIN 4"/>
    <property type="match status" value="1"/>
</dbReference>
<evidence type="ECO:0000313" key="3">
    <source>
        <dbReference type="Proteomes" id="UP000838878"/>
    </source>
</evidence>
<dbReference type="Proteomes" id="UP000838878">
    <property type="component" value="Chromosome 11"/>
</dbReference>
<dbReference type="Pfam" id="PF13843">
    <property type="entry name" value="DDE_Tnp_1_7"/>
    <property type="match status" value="1"/>
</dbReference>
<feature type="domain" description="PiggyBac transposable element-derived protein" evidence="1">
    <location>
        <begin position="118"/>
        <end position="230"/>
    </location>
</feature>
<proteinExistence type="predicted"/>
<feature type="non-terminal residue" evidence="2">
    <location>
        <position position="245"/>
    </location>
</feature>
<evidence type="ECO:0000313" key="2">
    <source>
        <dbReference type="EMBL" id="CAH0715920.1"/>
    </source>
</evidence>
<reference evidence="2" key="1">
    <citation type="submission" date="2021-12" db="EMBL/GenBank/DDBJ databases">
        <authorList>
            <person name="Martin H S."/>
        </authorList>
    </citation>
    <scope>NUCLEOTIDE SEQUENCE</scope>
</reference>
<protein>
    <recommendedName>
        <fullName evidence="1">PiggyBac transposable element-derived protein domain-containing protein</fullName>
    </recommendedName>
</protein>
<gene>
    <name evidence="2" type="ORF">BINO364_LOCUS2783</name>
</gene>
<name>A0A8J9Y794_9NEOP</name>